<evidence type="ECO:0000256" key="1">
    <source>
        <dbReference type="ARBA" id="ARBA00004120"/>
    </source>
</evidence>
<dbReference type="PANTHER" id="PTHR14983">
    <property type="entry name" value="CILIOGENESIS AND PLANAR POLARITY EFFECTOR 2"/>
    <property type="match status" value="1"/>
</dbReference>
<keyword evidence="3" id="KW-0813">Transport</keyword>
<reference evidence="9 10" key="1">
    <citation type="journal article" date="2023" name="Sci. Data">
        <title>Genome assembly of the Korean intertidal mud-creeper Batillaria attramentaria.</title>
        <authorList>
            <person name="Patra A.K."/>
            <person name="Ho P.T."/>
            <person name="Jun S."/>
            <person name="Lee S.J."/>
            <person name="Kim Y."/>
            <person name="Won Y.J."/>
        </authorList>
    </citation>
    <scope>NUCLEOTIDE SEQUENCE [LARGE SCALE GENOMIC DNA]</scope>
    <source>
        <strain evidence="9">Wonlab-2016</strain>
    </source>
</reference>
<evidence type="ECO:0000256" key="6">
    <source>
        <dbReference type="ARBA" id="ARBA00023134"/>
    </source>
</evidence>
<protein>
    <recommendedName>
        <fullName evidence="11">REM2- and Rab-like small GTPase 1</fullName>
    </recommendedName>
</protein>
<evidence type="ECO:0000256" key="2">
    <source>
        <dbReference type="ARBA" id="ARBA00006270"/>
    </source>
</evidence>
<dbReference type="InterPro" id="IPR027417">
    <property type="entry name" value="P-loop_NTPase"/>
</dbReference>
<evidence type="ECO:0000256" key="8">
    <source>
        <dbReference type="ARBA" id="ARBA00023273"/>
    </source>
</evidence>
<evidence type="ECO:0000256" key="3">
    <source>
        <dbReference type="ARBA" id="ARBA00022448"/>
    </source>
</evidence>
<dbReference type="Proteomes" id="UP001519460">
    <property type="component" value="Unassembled WGS sequence"/>
</dbReference>
<keyword evidence="7" id="KW-0206">Cytoskeleton</keyword>
<evidence type="ECO:0000256" key="7">
    <source>
        <dbReference type="ARBA" id="ARBA00023212"/>
    </source>
</evidence>
<keyword evidence="6" id="KW-0547">Nucleotide-binding</keyword>
<dbReference type="SUPFAM" id="SSF52540">
    <property type="entry name" value="P-loop containing nucleoside triphosphate hydrolases"/>
    <property type="match status" value="1"/>
</dbReference>
<evidence type="ECO:0000256" key="5">
    <source>
        <dbReference type="ARBA" id="ARBA00022927"/>
    </source>
</evidence>
<dbReference type="InterPro" id="IPR039677">
    <property type="entry name" value="RSG1"/>
</dbReference>
<evidence type="ECO:0000313" key="9">
    <source>
        <dbReference type="EMBL" id="KAK7481381.1"/>
    </source>
</evidence>
<keyword evidence="8" id="KW-0966">Cell projection</keyword>
<organism evidence="9 10">
    <name type="scientific">Batillaria attramentaria</name>
    <dbReference type="NCBI Taxonomy" id="370345"/>
    <lineage>
        <taxon>Eukaryota</taxon>
        <taxon>Metazoa</taxon>
        <taxon>Spiralia</taxon>
        <taxon>Lophotrochozoa</taxon>
        <taxon>Mollusca</taxon>
        <taxon>Gastropoda</taxon>
        <taxon>Caenogastropoda</taxon>
        <taxon>Sorbeoconcha</taxon>
        <taxon>Cerithioidea</taxon>
        <taxon>Batillariidae</taxon>
        <taxon>Batillaria</taxon>
    </lineage>
</organism>
<comment type="similarity">
    <text evidence="2">Belongs to the small GTPase superfamily. Rab family.</text>
</comment>
<evidence type="ECO:0008006" key="11">
    <source>
        <dbReference type="Google" id="ProtNLM"/>
    </source>
</evidence>
<dbReference type="CDD" id="cd00882">
    <property type="entry name" value="Ras_like_GTPase"/>
    <property type="match status" value="1"/>
</dbReference>
<dbReference type="AlphaFoldDB" id="A0ABD0K3E5"/>
<gene>
    <name evidence="9" type="ORF">BaRGS_00027337</name>
</gene>
<keyword evidence="4" id="KW-0963">Cytoplasm</keyword>
<comment type="caution">
    <text evidence="9">The sequence shown here is derived from an EMBL/GenBank/DDBJ whole genome shotgun (WGS) entry which is preliminary data.</text>
</comment>
<keyword evidence="6" id="KW-0342">GTP-binding</keyword>
<keyword evidence="10" id="KW-1185">Reference proteome</keyword>
<proteinExistence type="inferred from homology"/>
<sequence length="213" mass="23822">MLGHGSLLDFGWLRTNEAGTQLLTCLQQRDGGRLRQYGLLEHPHIPSHMHLEEVTYKVMVVGKAGVGKTSTVARLTGSEVPLTHNETPGLQTSTVYWPGRIQHLGKNVLFNIQLFDAGDAALKRYDHILPACKDRVDAILFLFSFDLHAHSEVTQRDIRDLESNWQVPVLQIRNLHSAHQSETIAGAINDISPVLNTLCEHLWHRDVVMSGKG</sequence>
<keyword evidence="5" id="KW-0653">Protein transport</keyword>
<dbReference type="GO" id="GO:0015031">
    <property type="term" value="P:protein transport"/>
    <property type="evidence" value="ECO:0007669"/>
    <property type="project" value="UniProtKB-KW"/>
</dbReference>
<dbReference type="PANTHER" id="PTHR14983:SF1">
    <property type="entry name" value="CILIOGENESIS AND PLANAR POLARITY EFFECTOR 2"/>
    <property type="match status" value="1"/>
</dbReference>
<dbReference type="Gene3D" id="3.40.50.300">
    <property type="entry name" value="P-loop containing nucleotide triphosphate hydrolases"/>
    <property type="match status" value="1"/>
</dbReference>
<name>A0ABD0K3E5_9CAEN</name>
<accession>A0ABD0K3E5</accession>
<evidence type="ECO:0000313" key="10">
    <source>
        <dbReference type="Proteomes" id="UP001519460"/>
    </source>
</evidence>
<comment type="subcellular location">
    <subcellularLocation>
        <location evidence="1">Cytoplasm</location>
        <location evidence="1">Cytoskeleton</location>
        <location evidence="1">Cilium basal body</location>
    </subcellularLocation>
</comment>
<evidence type="ECO:0000256" key="4">
    <source>
        <dbReference type="ARBA" id="ARBA00022490"/>
    </source>
</evidence>
<dbReference type="GO" id="GO:0005525">
    <property type="term" value="F:GTP binding"/>
    <property type="evidence" value="ECO:0007669"/>
    <property type="project" value="UniProtKB-KW"/>
</dbReference>
<dbReference type="EMBL" id="JACVVK020000263">
    <property type="protein sequence ID" value="KAK7481381.1"/>
    <property type="molecule type" value="Genomic_DNA"/>
</dbReference>